<dbReference type="AlphaFoldDB" id="A0A1Y2HWQ0"/>
<accession>A0A1Y2HWQ0</accession>
<gene>
    <name evidence="5" type="ORF">BCR44DRAFT_116357</name>
</gene>
<keyword evidence="4" id="KW-0143">Chaperone</keyword>
<name>A0A1Y2HWQ0_9FUNG</name>
<evidence type="ECO:0000256" key="2">
    <source>
        <dbReference type="ARBA" id="ARBA00023128"/>
    </source>
</evidence>
<dbReference type="OrthoDB" id="532630at2759"/>
<evidence type="ECO:0000256" key="1">
    <source>
        <dbReference type="ARBA" id="ARBA00007347"/>
    </source>
</evidence>
<keyword evidence="4" id="KW-0472">Membrane</keyword>
<dbReference type="STRING" id="765915.A0A1Y2HWQ0"/>
<sequence>MHPTLDNPHLITCQEIIKALNECHATSGWKKYFGACNDLKHKLNQCLTEDYVARRAVNAAEAKKRRDKAEKVWDELELK</sequence>
<comment type="subcellular location">
    <subcellularLocation>
        <location evidence="4">Mitochondrion inner membrane</location>
    </subcellularLocation>
</comment>
<dbReference type="EMBL" id="MCFL01000009">
    <property type="protein sequence ID" value="ORZ38181.1"/>
    <property type="molecule type" value="Genomic_DNA"/>
</dbReference>
<dbReference type="Proteomes" id="UP000193411">
    <property type="component" value="Unassembled WGS sequence"/>
</dbReference>
<dbReference type="InterPro" id="IPR013892">
    <property type="entry name" value="Cyt_c_biogenesis_Cmc1-like"/>
</dbReference>
<comment type="caution">
    <text evidence="5">The sequence shown here is derived from an EMBL/GenBank/DDBJ whole genome shotgun (WGS) entry which is preliminary data.</text>
</comment>
<comment type="function">
    <text evidence="4">Required for mitochondrial cytochrome c oxidase (COX) assembly and respiration.</text>
</comment>
<keyword evidence="4" id="KW-0999">Mitochondrion inner membrane</keyword>
<evidence type="ECO:0000256" key="4">
    <source>
        <dbReference type="RuleBase" id="RU364104"/>
    </source>
</evidence>
<reference evidence="5 6" key="1">
    <citation type="submission" date="2016-07" db="EMBL/GenBank/DDBJ databases">
        <title>Pervasive Adenine N6-methylation of Active Genes in Fungi.</title>
        <authorList>
            <consortium name="DOE Joint Genome Institute"/>
            <person name="Mondo S.J."/>
            <person name="Dannebaum R.O."/>
            <person name="Kuo R.C."/>
            <person name="Labutti K."/>
            <person name="Haridas S."/>
            <person name="Kuo A."/>
            <person name="Salamov A."/>
            <person name="Ahrendt S.R."/>
            <person name="Lipzen A."/>
            <person name="Sullivan W."/>
            <person name="Andreopoulos W.B."/>
            <person name="Clum A."/>
            <person name="Lindquist E."/>
            <person name="Daum C."/>
            <person name="Ramamoorthy G.K."/>
            <person name="Gryganskyi A."/>
            <person name="Culley D."/>
            <person name="Magnuson J.K."/>
            <person name="James T.Y."/>
            <person name="O'Malley M.A."/>
            <person name="Stajich J.E."/>
            <person name="Spatafora J.W."/>
            <person name="Visel A."/>
            <person name="Grigoriev I.V."/>
        </authorList>
    </citation>
    <scope>NUCLEOTIDE SEQUENCE [LARGE SCALE GENOMIC DNA]</scope>
    <source>
        <strain evidence="5 6">PL171</strain>
    </source>
</reference>
<dbReference type="Pfam" id="PF08583">
    <property type="entry name" value="Cmc1"/>
    <property type="match status" value="1"/>
</dbReference>
<dbReference type="GO" id="GO:0005743">
    <property type="term" value="C:mitochondrial inner membrane"/>
    <property type="evidence" value="ECO:0007669"/>
    <property type="project" value="UniProtKB-SubCell"/>
</dbReference>
<keyword evidence="6" id="KW-1185">Reference proteome</keyword>
<organism evidence="5 6">
    <name type="scientific">Catenaria anguillulae PL171</name>
    <dbReference type="NCBI Taxonomy" id="765915"/>
    <lineage>
        <taxon>Eukaryota</taxon>
        <taxon>Fungi</taxon>
        <taxon>Fungi incertae sedis</taxon>
        <taxon>Blastocladiomycota</taxon>
        <taxon>Blastocladiomycetes</taxon>
        <taxon>Blastocladiales</taxon>
        <taxon>Catenariaceae</taxon>
        <taxon>Catenaria</taxon>
    </lineage>
</organism>
<keyword evidence="2 4" id="KW-0496">Mitochondrion</keyword>
<keyword evidence="3" id="KW-1015">Disulfide bond</keyword>
<comment type="similarity">
    <text evidence="1 4">Belongs to the CMC family.</text>
</comment>
<evidence type="ECO:0000313" key="6">
    <source>
        <dbReference type="Proteomes" id="UP000193411"/>
    </source>
</evidence>
<protein>
    <recommendedName>
        <fullName evidence="4">COX assembly mitochondrial protein</fullName>
    </recommendedName>
</protein>
<dbReference type="PANTHER" id="PTHR22977">
    <property type="entry name" value="COX ASSEMBLY MITOCHONDRIAL PROTEIN"/>
    <property type="match status" value="1"/>
</dbReference>
<evidence type="ECO:0000256" key="3">
    <source>
        <dbReference type="ARBA" id="ARBA00023157"/>
    </source>
</evidence>
<evidence type="ECO:0000313" key="5">
    <source>
        <dbReference type="EMBL" id="ORZ38181.1"/>
    </source>
</evidence>
<proteinExistence type="inferred from homology"/>
<dbReference type="PANTHER" id="PTHR22977:SF1">
    <property type="entry name" value="COX ASSEMBLY MITOCHONDRIAL PROTEIN 2 HOMOLOG"/>
    <property type="match status" value="1"/>
</dbReference>